<evidence type="ECO:0000256" key="1">
    <source>
        <dbReference type="SAM" id="Coils"/>
    </source>
</evidence>
<name>A0A084WAN9_ANOSI</name>
<evidence type="ECO:0000313" key="5">
    <source>
        <dbReference type="Proteomes" id="UP000030765"/>
    </source>
</evidence>
<dbReference type="OrthoDB" id="2121607at2759"/>
<evidence type="ECO:0000313" key="4">
    <source>
        <dbReference type="EnsemblMetazoa" id="ASIC015312-PA"/>
    </source>
</evidence>
<reference evidence="3 5" key="1">
    <citation type="journal article" date="2014" name="BMC Genomics">
        <title>Genome sequence of Anopheles sinensis provides insight into genetics basis of mosquito competence for malaria parasites.</title>
        <authorList>
            <person name="Zhou D."/>
            <person name="Zhang D."/>
            <person name="Ding G."/>
            <person name="Shi L."/>
            <person name="Hou Q."/>
            <person name="Ye Y."/>
            <person name="Xu Y."/>
            <person name="Zhou H."/>
            <person name="Xiong C."/>
            <person name="Li S."/>
            <person name="Yu J."/>
            <person name="Hong S."/>
            <person name="Yu X."/>
            <person name="Zou P."/>
            <person name="Chen C."/>
            <person name="Chang X."/>
            <person name="Wang W."/>
            <person name="Lv Y."/>
            <person name="Sun Y."/>
            <person name="Ma L."/>
            <person name="Shen B."/>
            <person name="Zhu C."/>
        </authorList>
    </citation>
    <scope>NUCLEOTIDE SEQUENCE [LARGE SCALE GENOMIC DNA]</scope>
</reference>
<accession>A0A084WAN9</accession>
<evidence type="ECO:0000313" key="3">
    <source>
        <dbReference type="EMBL" id="KFB47283.1"/>
    </source>
</evidence>
<proteinExistence type="predicted"/>
<gene>
    <name evidence="3" type="ORF">ZHAS_00015312</name>
</gene>
<dbReference type="AlphaFoldDB" id="A0A084WAN9"/>
<feature type="compositionally biased region" description="Basic and acidic residues" evidence="2">
    <location>
        <begin position="455"/>
        <end position="467"/>
    </location>
</feature>
<dbReference type="Proteomes" id="UP000030765">
    <property type="component" value="Unassembled WGS sequence"/>
</dbReference>
<organism evidence="3">
    <name type="scientific">Anopheles sinensis</name>
    <name type="common">Mosquito</name>
    <dbReference type="NCBI Taxonomy" id="74873"/>
    <lineage>
        <taxon>Eukaryota</taxon>
        <taxon>Metazoa</taxon>
        <taxon>Ecdysozoa</taxon>
        <taxon>Arthropoda</taxon>
        <taxon>Hexapoda</taxon>
        <taxon>Insecta</taxon>
        <taxon>Pterygota</taxon>
        <taxon>Neoptera</taxon>
        <taxon>Endopterygota</taxon>
        <taxon>Diptera</taxon>
        <taxon>Nematocera</taxon>
        <taxon>Culicoidea</taxon>
        <taxon>Culicidae</taxon>
        <taxon>Anophelinae</taxon>
        <taxon>Anopheles</taxon>
    </lineage>
</organism>
<protein>
    <submittedName>
        <fullName evidence="3">AGAP013500-PA-like protein</fullName>
    </submittedName>
</protein>
<evidence type="ECO:0000256" key="2">
    <source>
        <dbReference type="SAM" id="MobiDB-lite"/>
    </source>
</evidence>
<keyword evidence="5" id="KW-1185">Reference proteome</keyword>
<reference evidence="4" key="2">
    <citation type="submission" date="2020-05" db="UniProtKB">
        <authorList>
            <consortium name="EnsemblMetazoa"/>
        </authorList>
    </citation>
    <scope>IDENTIFICATION</scope>
</reference>
<dbReference type="VEuPathDB" id="VectorBase:ASIS022650"/>
<dbReference type="VEuPathDB" id="VectorBase:ASIC015312"/>
<dbReference type="EnsemblMetazoa" id="ASIC015312-RA">
    <property type="protein sequence ID" value="ASIC015312-PA"/>
    <property type="gene ID" value="ASIC015312"/>
</dbReference>
<feature type="coiled-coil region" evidence="1">
    <location>
        <begin position="53"/>
        <end position="87"/>
    </location>
</feature>
<dbReference type="EMBL" id="KE525330">
    <property type="protein sequence ID" value="KFB47283.1"/>
    <property type="molecule type" value="Genomic_DNA"/>
</dbReference>
<feature type="coiled-coil region" evidence="1">
    <location>
        <begin position="131"/>
        <end position="207"/>
    </location>
</feature>
<dbReference type="STRING" id="74873.A0A084WAN9"/>
<dbReference type="OMA" id="PHAAKGN"/>
<keyword evidence="1" id="KW-0175">Coiled coil</keyword>
<feature type="region of interest" description="Disordered" evidence="2">
    <location>
        <begin position="418"/>
        <end position="470"/>
    </location>
</feature>
<dbReference type="EMBL" id="ATLV01022227">
    <property type="status" value="NOT_ANNOTATED_CDS"/>
    <property type="molecule type" value="Genomic_DNA"/>
</dbReference>
<sequence length="489" mass="55368">MSSDLELSGEQCGLAESHKELTRLYNELRQESHVLSLKLEVVEKTNCDLTNELETTTYDYEKLLNEKKQIKAKLTDACSEIVKLQEEKCEMQKCIQSLAEQLKQCSAAPKIEPPAVVCPTNDSNSEHFDLIEKINEELLQTEAKLANVGQENSLLSKELACQKERCEALQSNYESTRRNLEEMQDLLEAAQSHSASLAAELEELRSNPDAKKKGNSLFAEVADQRKKLISIINDLKVRYYSLKAEHQNCPTRFRELRNTQIELTTKLNQCVGAVADAEKEHERAVDALNGRLMLQIKKVTDRNNYLEHHLAKNSQSWVETLVNYNMETINDLRAQLMDCLTKHRIAEDEHLWKAKELTSVRLQLAKLMLNSCENRIEELNNECCQTLEKGCENEDAPASIPLVGSKSETSGSCILPSTVEAPVESPPLPDDLVQSTKPEVNVQEGIEDEPITTNKEPEPGEKEDDSKLINSRKPLVIRRIKLFPRSTDN</sequence>